<dbReference type="Pfam" id="PF18562">
    <property type="entry name" value="CIDR1_gamma"/>
    <property type="match status" value="1"/>
</dbReference>
<dbReference type="Pfam" id="PF15445">
    <property type="entry name" value="ATS"/>
    <property type="match status" value="2"/>
</dbReference>
<dbReference type="GO" id="GO:0003677">
    <property type="term" value="F:DNA binding"/>
    <property type="evidence" value="ECO:0007669"/>
    <property type="project" value="InterPro"/>
</dbReference>
<dbReference type="InterPro" id="IPR008602">
    <property type="entry name" value="Duffy-antigen-binding"/>
</dbReference>
<dbReference type="GO" id="GO:0016020">
    <property type="term" value="C:membrane"/>
    <property type="evidence" value="ECO:0007669"/>
    <property type="project" value="InterPro"/>
</dbReference>
<dbReference type="Pfam" id="PF05424">
    <property type="entry name" value="Duffy_binding"/>
    <property type="match status" value="2"/>
</dbReference>
<evidence type="ECO:0000256" key="2">
    <source>
        <dbReference type="SAM" id="MobiDB-lite"/>
    </source>
</evidence>
<dbReference type="Gene3D" id="1.10.1900.40">
    <property type="entry name" value="Acidic terminal segments, variant surface antigen of PfEMP1"/>
    <property type="match status" value="2"/>
</dbReference>
<keyword evidence="1" id="KW-0175">Coiled coil</keyword>
<feature type="region of interest" description="Disordered" evidence="2">
    <location>
        <begin position="2144"/>
        <end position="2185"/>
    </location>
</feature>
<dbReference type="Gene3D" id="1.20.58.830">
    <property type="match status" value="3"/>
</dbReference>
<reference evidence="4 5" key="1">
    <citation type="submission" date="2016-09" db="EMBL/GenBank/DDBJ databases">
        <authorList>
            <consortium name="Pathogen Informatics"/>
        </authorList>
    </citation>
    <scope>NUCLEOTIDE SEQUENCE [LARGE SCALE GENOMIC DNA]</scope>
</reference>
<feature type="region of interest" description="Disordered" evidence="2">
    <location>
        <begin position="1309"/>
        <end position="1330"/>
    </location>
</feature>
<dbReference type="Proteomes" id="UP000240500">
    <property type="component" value="Chromosome 7"/>
</dbReference>
<accession>A0A2P9D9M8</accession>
<dbReference type="InterPro" id="IPR011539">
    <property type="entry name" value="RHD_DNA_bind_dom"/>
</dbReference>
<feature type="region of interest" description="Disordered" evidence="2">
    <location>
        <begin position="411"/>
        <end position="434"/>
    </location>
</feature>
<dbReference type="InterPro" id="IPR041480">
    <property type="entry name" value="CIDR1_gamma"/>
</dbReference>
<protein>
    <submittedName>
        <fullName evidence="4">Erythrocyte membrane protein 1, PfEMP1, putative</fullName>
    </submittedName>
</protein>
<dbReference type="InterPro" id="IPR042202">
    <property type="entry name" value="Duffy-ag-bd_sf"/>
</dbReference>
<name>A0A2P9D9M8_PLARE</name>
<feature type="compositionally biased region" description="Basic and acidic residues" evidence="2">
    <location>
        <begin position="945"/>
        <end position="957"/>
    </location>
</feature>
<feature type="compositionally biased region" description="Basic and acidic residues" evidence="2">
    <location>
        <begin position="1883"/>
        <end position="1892"/>
    </location>
</feature>
<dbReference type="FunFam" id="1.20.58.1930:FF:000001">
    <property type="entry name" value="Erythrocyte membrane protein 1, PfEMP1"/>
    <property type="match status" value="1"/>
</dbReference>
<sequence>MGSNSGGEDAKHVLDQIGQQVHEQVKKEADRINYIEELKGDLKKAKGSDELASSLDPCVLIKDKGDKLLGAGNRYPCGNETGKEEDVKRFSKESGAECDDRKIKGNKDKGEGACAPFRRLSLCNKNFQNINNYGSNAKHDLLADVCMAAKYEGDSLTHYREQYDIQYPSSVSGSTMCTMLARSFADIGDILRGRDLYLGKKKKKQNEKETERDKLEKKLKDIFKEIHGGLTDKKDRYKDDEHNNYSKLREDWWTANRKTVWQALTCSEELHGNAYFHATCAEAGGSLSQANNQCRCPKSRNGMPNDQVPTYFDYVPQFLRWFEEWAEDFCRKKKKFIDILKTNCRGKYEGNNRYCSRNGYDCEQTVRARGKLRMGKGCTGCLYACNPYVEWIDNQKEQFEKQKKKYEEEIKKADGTNGASHSSRQKRGAPTNKYDGYEKKFYDELKKRNEYRTVNDFLDLLNKEKECQNITDKEGGTINFKNVNSVGKDASDTSGTNDINNGTFYRSKYCQPCPHCGVKKTKDENFQEKSPDEKCKRGKLYNIPDGTPKKDINVLSFGDKNQDIETNLKKFCAAEGTNYSDLTEEWKCYEGKNVKKVENQDGDDDDDDDDYENVKTGGGLCILKKKKEKKEKKTQSENNSSNEPDEIQKTFNDFFYYWVAHMLKDSIYWRTKELEKCLKNGSTIKCRDKCKNQCDCFTKWITQKKTEWGNIVEHFKMQKEIFEQTQCDPFTTLEGVLQKDVLLKSLQEGYGNAEEIKHIQELFQETGVDGVGVLPICVMGDTDSKKETTIDKLLQREESEAKDCLKKQEECENQKKQEEQSVARNLPPRKDPEEEEEEEESDDDSDSHKDGSSDTEETVADTTVDNVKPPCEIVKQLFEDTTNINEACSQKYGKNAPSSWKCITTTKPGPTGSSDEKGAICVPPRRRKLYIGPLSKWAESQNKGGNKEGSKTVDGSEGKGGSDGASEAGNSQETVTSVGEASSPNPTSGSENPLLEAFIQSAAIETFFLWHQYKQLNKTPQDETTIALGNHTSYDTNADNGPFFASTGAGMRTQTPSKDQLTSLQAQGQGGLQLYKPASLPTGPHPPSPFIPPGRSSIFGNSSGQDEEERTGELDNQLSNGGLTPLSPPTSDTSDDPQATLTRGTIPAPFLRQMFYTLADYKDILFSGSEGTTSDNKDTSSSNDNLKNIVLEAGGNKEEMEAMQKIQEKLKKFFEENGGDKPSSSDTSRSPSGKQSPSDTPASWWSDHAPSIWEAMICALTYTDNTDSEAMPMDGKTTLKQIENANNLWDEDGKKPKEDKYLYDQVRLKDDDSGTEPIPTHSSAASGGDSTINNPKLSDFVKIPTFFRYLHEWGTEFCLKRTEMLGKIKEECEVDEDGAKGKQKCSCYGEDCETIFSQKYDTVPSLECARCGKHCSFYRRWIKTKRTEFEEQSSSYEQQKTKCQAKSDKAERDNGFCGKLKTNYSTFASFLEKLKDGPCKNDINNGQGKKGEGNEKDILDFKQPNDTFRPATNCKPCSEFKVKCNGNDHCDKSKGTNCENKNSIEAKDIGNGGNSTKELGMRVSDNSRSGFEGDLKNACEHAGIFKSIKENKWECRNVCGYVVCKQEKGNGENKDQIITIRALVTHWVQYFLEDYNKIKKKLNSCKKKGGTSICTKNCAEAWINQKKKEWGDIKNLYKSQYHDDDMTSSVRNFLGEVQPQTELNKAIKPCSDLTKFQDSKDCNATETSGNANGQKKDVVECLLHKLETKIQTCTSSTSSDNQTACDNSPLSGNTPTPLVEDDDPLEEEEQNPEEARRKMMPSFCKDAIPEPKEDEVGGCEPAETPSETKKSDEVEEKVTEGPAGGDSTTPPLEPAAGEEPSKEKTEQDSKDSNPVPVLPAPKKPKEDKKKDQTKPNIVVPLLEHPLVILSLASSTLAWSVGIGFVALSYWFLKKKTKSSVDMLRVLQIPQNDYGMPTTKSSNRYIPYKSAQYRGKRYIYIEGDSSGDEKYAFMSDTTDITSSESEYEEFDINDIYAPSAPKYKTLIEVVLEPSKRDTQNDIPSDTQNNIPSGNTIPTSDNTIPTRGNTQPTSDTTNTPSDIPNTPSGNTIPNSGNTIPTSDIPNTPSDIQNNIPSDTHPPITDEEWNTLKDEFISNMLQSEQNDLPNDYRSGNIPTNTNNTTTSHDNVDNNTHPTMPRDNVDNNTHPTMIRDNVDEKPFIMSIHDRNLLSGEEYNYDMINNSGIYPSSSNRDTYSGKNVLYSGIDLINDSLNSGNQPIDIYDELLKRKENELFGTNHVKHTSTHSVAKNTRDDPINNQLNLFHKWLDRHRNMCEKWENHDERLSKLKEKWDNETHSGNIHPSDNKMLNTDVSIQINMNDPKPINQFTNMDTILEDLEKYDEPYYYDFHENDIYYDVNDDKTSVDHINMDYNKMDNNNSDIPTKVQIEMSIKNTQMMEEKYPIGDVWDI</sequence>
<dbReference type="EMBL" id="LT969570">
    <property type="protein sequence ID" value="SOV77761.1"/>
    <property type="molecule type" value="Genomic_DNA"/>
</dbReference>
<dbReference type="Gene3D" id="1.20.58.1930">
    <property type="match status" value="1"/>
</dbReference>
<evidence type="ECO:0000256" key="1">
    <source>
        <dbReference type="SAM" id="Coils"/>
    </source>
</evidence>
<feature type="compositionally biased region" description="Acidic residues" evidence="2">
    <location>
        <begin position="1779"/>
        <end position="1792"/>
    </location>
</feature>
<feature type="compositionally biased region" description="Polar residues" evidence="2">
    <location>
        <begin position="896"/>
        <end position="913"/>
    </location>
</feature>
<dbReference type="FunFam" id="1.20.58.830:FF:000004">
    <property type="entry name" value="Erythrocyte membrane protein 1, PfEMP1"/>
    <property type="match status" value="1"/>
</dbReference>
<dbReference type="PROSITE" id="PS50254">
    <property type="entry name" value="REL_2"/>
    <property type="match status" value="1"/>
</dbReference>
<feature type="compositionally biased region" description="Polar residues" evidence="2">
    <location>
        <begin position="1129"/>
        <end position="1143"/>
    </location>
</feature>
<feature type="domain" description="RHD" evidence="3">
    <location>
        <begin position="384"/>
        <end position="440"/>
    </location>
</feature>
<feature type="compositionally biased region" description="Polar residues" evidence="2">
    <location>
        <begin position="1320"/>
        <end position="1330"/>
    </location>
</feature>
<organism evidence="4 5">
    <name type="scientific">Plasmodium reichenowi</name>
    <dbReference type="NCBI Taxonomy" id="5854"/>
    <lineage>
        <taxon>Eukaryota</taxon>
        <taxon>Sar</taxon>
        <taxon>Alveolata</taxon>
        <taxon>Apicomplexa</taxon>
        <taxon>Aconoidasida</taxon>
        <taxon>Haemosporida</taxon>
        <taxon>Plasmodiidae</taxon>
        <taxon>Plasmodium</taxon>
        <taxon>Plasmodium (Laverania)</taxon>
    </lineage>
</organism>
<feature type="region of interest" description="Disordered" evidence="2">
    <location>
        <begin position="892"/>
        <end position="992"/>
    </location>
</feature>
<dbReference type="FunFam" id="1.10.1900.40:FF:000001">
    <property type="entry name" value="Erythrocyte membrane protein 1"/>
    <property type="match status" value="1"/>
</dbReference>
<feature type="region of interest" description="Disordered" evidence="2">
    <location>
        <begin position="1074"/>
        <end position="1145"/>
    </location>
</feature>
<evidence type="ECO:0000313" key="5">
    <source>
        <dbReference type="Proteomes" id="UP000240500"/>
    </source>
</evidence>
<feature type="region of interest" description="Disordered" evidence="2">
    <location>
        <begin position="1215"/>
        <end position="1245"/>
    </location>
</feature>
<feature type="compositionally biased region" description="Low complexity" evidence="2">
    <location>
        <begin position="2156"/>
        <end position="2173"/>
    </location>
</feature>
<dbReference type="OrthoDB" id="378847at2759"/>
<dbReference type="SUPFAM" id="SSF140924">
    <property type="entry name" value="Duffy binding domain-like"/>
    <property type="match status" value="4"/>
</dbReference>
<dbReference type="InterPro" id="IPR029211">
    <property type="entry name" value="PfEMP1_ATS"/>
</dbReference>
<dbReference type="InterPro" id="IPR044932">
    <property type="entry name" value="PfEMP1_ATS_sf"/>
</dbReference>
<feature type="compositionally biased region" description="Basic and acidic residues" evidence="2">
    <location>
        <begin position="1826"/>
        <end position="1839"/>
    </location>
</feature>
<dbReference type="VEuPathDB" id="PlasmoDB:PRG01_0711200"/>
<dbReference type="VEuPathDB" id="PlasmoDB:PRCDC_0410300"/>
<feature type="region of interest" description="Disordered" evidence="2">
    <location>
        <begin position="808"/>
        <end position="867"/>
    </location>
</feature>
<dbReference type="GO" id="GO:0003700">
    <property type="term" value="F:DNA-binding transcription factor activity"/>
    <property type="evidence" value="ECO:0007669"/>
    <property type="project" value="InterPro"/>
</dbReference>
<feature type="compositionally biased region" description="Polar residues" evidence="2">
    <location>
        <begin position="968"/>
        <end position="991"/>
    </location>
</feature>
<feature type="compositionally biased region" description="Basic and acidic residues" evidence="2">
    <location>
        <begin position="808"/>
        <end position="821"/>
    </location>
</feature>
<feature type="region of interest" description="Disordered" evidence="2">
    <location>
        <begin position="1752"/>
        <end position="1892"/>
    </location>
</feature>
<feature type="compositionally biased region" description="Basic and acidic residues" evidence="2">
    <location>
        <begin position="1859"/>
        <end position="1871"/>
    </location>
</feature>
<dbReference type="GO" id="GO:0046789">
    <property type="term" value="F:host cell surface receptor binding"/>
    <property type="evidence" value="ECO:0007669"/>
    <property type="project" value="InterPro"/>
</dbReference>
<dbReference type="Gene3D" id="1.20.1310.20">
    <property type="entry name" value="Duffy-antigen binding domain"/>
    <property type="match status" value="2"/>
</dbReference>
<dbReference type="InterPro" id="IPR029210">
    <property type="entry name" value="PfEMP1_NTS"/>
</dbReference>
<dbReference type="FunFam" id="1.20.1310.20:FF:000001">
    <property type="entry name" value="Erythrocyte membrane protein 1, PfEMP1"/>
    <property type="match status" value="1"/>
</dbReference>
<feature type="compositionally biased region" description="Acidic residues" evidence="2">
    <location>
        <begin position="833"/>
        <end position="845"/>
    </location>
</feature>
<dbReference type="InterPro" id="IPR004258">
    <property type="entry name" value="DBL"/>
</dbReference>
<feature type="region of interest" description="Disordered" evidence="2">
    <location>
        <begin position="2033"/>
        <end position="2123"/>
    </location>
</feature>
<feature type="compositionally biased region" description="Pro residues" evidence="2">
    <location>
        <begin position="1083"/>
        <end position="1092"/>
    </location>
</feature>
<dbReference type="InterPro" id="IPR054595">
    <property type="entry name" value="DBL_C"/>
</dbReference>
<dbReference type="Pfam" id="PF22672">
    <property type="entry name" value="DBL_C"/>
    <property type="match status" value="2"/>
</dbReference>
<evidence type="ECO:0000259" key="3">
    <source>
        <dbReference type="PROSITE" id="PS50254"/>
    </source>
</evidence>
<proteinExistence type="predicted"/>
<feature type="compositionally biased region" description="Polar residues" evidence="2">
    <location>
        <begin position="1752"/>
        <end position="1776"/>
    </location>
</feature>
<evidence type="ECO:0000313" key="4">
    <source>
        <dbReference type="EMBL" id="SOV77761.1"/>
    </source>
</evidence>
<feature type="compositionally biased region" description="Low complexity" evidence="2">
    <location>
        <begin position="1220"/>
        <end position="1234"/>
    </location>
</feature>
<gene>
    <name evidence="4" type="ORF">PRG01_0711200</name>
</gene>
<dbReference type="FunFam" id="1.20.58.830:FF:000003">
    <property type="entry name" value="Erythrocyte membrane protein 1, PfEMP1"/>
    <property type="match status" value="1"/>
</dbReference>
<feature type="compositionally biased region" description="Polar residues" evidence="2">
    <location>
        <begin position="2039"/>
        <end position="2115"/>
    </location>
</feature>
<dbReference type="Pfam" id="PF03011">
    <property type="entry name" value="PFEMP"/>
    <property type="match status" value="2"/>
</dbReference>
<feature type="coiled-coil region" evidence="1">
    <location>
        <begin position="198"/>
        <end position="225"/>
    </location>
</feature>
<dbReference type="Pfam" id="PF15447">
    <property type="entry name" value="NTS"/>
    <property type="match status" value="1"/>
</dbReference>